<comment type="similarity">
    <text evidence="1 3">Belongs to the pirin family.</text>
</comment>
<dbReference type="InterPro" id="IPR003829">
    <property type="entry name" value="Pirin_N_dom"/>
</dbReference>
<accession>A0A0M4CZ14</accession>
<evidence type="ECO:0000259" key="5">
    <source>
        <dbReference type="Pfam" id="PF17954"/>
    </source>
</evidence>
<dbReference type="CDD" id="cd20311">
    <property type="entry name" value="cupin_Yhhw_C"/>
    <property type="match status" value="1"/>
</dbReference>
<dbReference type="KEGG" id="des:DSOUD_3129"/>
<comment type="cofactor">
    <cofactor evidence="2">
        <name>Fe cation</name>
        <dbReference type="ChEBI" id="CHEBI:24875"/>
    </cofactor>
    <text evidence="2">Binds 1 Fe cation per subunit.</text>
</comment>
<sequence>MLLIRKATERGHADHGWLNTYHTFSFAGYYDQKQMGFRELRVINEDRVQPKEGFPTHPHRDMEIVTYVLEGALEHKDSMGNGSVIRPGEVQRMSAGTGITHSEFNHSGSEPVHFLQIWILPEKKGVTPGYEQTFFPDEEKRKNLRLIASPDGRNGSVTIKQDVNLYAALLEAGEEVIHHVPKHRHAWLQVARGSVEMNGHHLEAGDGAAVSDESQLLVTGREKAEVLLFDLA</sequence>
<feature type="binding site" evidence="2">
    <location>
        <position position="59"/>
    </location>
    <ligand>
        <name>Fe cation</name>
        <dbReference type="ChEBI" id="CHEBI:24875"/>
    </ligand>
</feature>
<dbReference type="InterPro" id="IPR012093">
    <property type="entry name" value="Pirin"/>
</dbReference>
<feature type="binding site" evidence="2">
    <location>
        <position position="103"/>
    </location>
    <ligand>
        <name>Fe cation</name>
        <dbReference type="ChEBI" id="CHEBI:24875"/>
    </ligand>
</feature>
<evidence type="ECO:0000256" key="3">
    <source>
        <dbReference type="RuleBase" id="RU003457"/>
    </source>
</evidence>
<dbReference type="GO" id="GO:0046872">
    <property type="term" value="F:metal ion binding"/>
    <property type="evidence" value="ECO:0007669"/>
    <property type="project" value="UniProtKB-KW"/>
</dbReference>
<evidence type="ECO:0000256" key="1">
    <source>
        <dbReference type="ARBA" id="ARBA00008416"/>
    </source>
</evidence>
<dbReference type="Proteomes" id="UP000057158">
    <property type="component" value="Chromosome"/>
</dbReference>
<dbReference type="STRING" id="1603606.DSOUD_3129"/>
<dbReference type="InterPro" id="IPR014710">
    <property type="entry name" value="RmlC-like_jellyroll"/>
</dbReference>
<dbReference type="Pfam" id="PF17954">
    <property type="entry name" value="Pirin_C_2"/>
    <property type="match status" value="1"/>
</dbReference>
<dbReference type="CDD" id="cd02910">
    <property type="entry name" value="cupin_Yhhw_N"/>
    <property type="match status" value="1"/>
</dbReference>
<organism evidence="6 7">
    <name type="scientific">Desulfuromonas soudanensis</name>
    <dbReference type="NCBI Taxonomy" id="1603606"/>
    <lineage>
        <taxon>Bacteria</taxon>
        <taxon>Pseudomonadati</taxon>
        <taxon>Thermodesulfobacteriota</taxon>
        <taxon>Desulfuromonadia</taxon>
        <taxon>Desulfuromonadales</taxon>
        <taxon>Desulfuromonadaceae</taxon>
        <taxon>Desulfuromonas</taxon>
    </lineage>
</organism>
<gene>
    <name evidence="6" type="ORF">DSOUD_3129</name>
</gene>
<keyword evidence="2" id="KW-0408">Iron</keyword>
<name>A0A0M4CZ14_9BACT</name>
<evidence type="ECO:0000256" key="2">
    <source>
        <dbReference type="PIRSR" id="PIRSR006232-1"/>
    </source>
</evidence>
<dbReference type="Pfam" id="PF02678">
    <property type="entry name" value="Pirin"/>
    <property type="match status" value="1"/>
</dbReference>
<dbReference type="PATRIC" id="fig|1603606.3.peg.3374"/>
<evidence type="ECO:0000313" key="7">
    <source>
        <dbReference type="Proteomes" id="UP000057158"/>
    </source>
</evidence>
<dbReference type="SUPFAM" id="SSF51182">
    <property type="entry name" value="RmlC-like cupins"/>
    <property type="match status" value="1"/>
</dbReference>
<dbReference type="RefSeq" id="WP_053551833.1">
    <property type="nucleotide sequence ID" value="NZ_CP010802.1"/>
</dbReference>
<keyword evidence="2" id="KW-0479">Metal-binding</keyword>
<reference evidence="6 7" key="1">
    <citation type="submission" date="2015-07" db="EMBL/GenBank/DDBJ databases">
        <title>Isolation and Genomic Characterization of a Novel Halophilic Metal-Reducing Deltaproteobacterium from the Deep Subsurface.</title>
        <authorList>
            <person name="Badalamenti J.P."/>
            <person name="Summers Z.M."/>
            <person name="Gralnick J.A."/>
            <person name="Bond D.R."/>
        </authorList>
    </citation>
    <scope>NUCLEOTIDE SEQUENCE [LARGE SCALE GENOMIC DNA]</scope>
    <source>
        <strain evidence="6 7">WTL</strain>
    </source>
</reference>
<evidence type="ECO:0000313" key="6">
    <source>
        <dbReference type="EMBL" id="ALC17854.1"/>
    </source>
</evidence>
<dbReference type="OrthoDB" id="9780903at2"/>
<dbReference type="InterPro" id="IPR041602">
    <property type="entry name" value="Quercetinase_C"/>
</dbReference>
<feature type="domain" description="Pirin N-terminal" evidence="4">
    <location>
        <begin position="9"/>
        <end position="119"/>
    </location>
</feature>
<dbReference type="PIRSF" id="PIRSF006232">
    <property type="entry name" value="Pirin"/>
    <property type="match status" value="1"/>
</dbReference>
<feature type="domain" description="Quercetin 2,3-dioxygenase C-terminal cupin" evidence="5">
    <location>
        <begin position="146"/>
        <end position="231"/>
    </location>
</feature>
<feature type="binding site" evidence="2">
    <location>
        <position position="57"/>
    </location>
    <ligand>
        <name>Fe cation</name>
        <dbReference type="ChEBI" id="CHEBI:24875"/>
    </ligand>
</feature>
<dbReference type="EMBL" id="CP010802">
    <property type="protein sequence ID" value="ALC17854.1"/>
    <property type="molecule type" value="Genomic_DNA"/>
</dbReference>
<dbReference type="PANTHER" id="PTHR43212">
    <property type="entry name" value="QUERCETIN 2,3-DIOXYGENASE"/>
    <property type="match status" value="1"/>
</dbReference>
<proteinExistence type="inferred from homology"/>
<feature type="binding site" evidence="2">
    <location>
        <position position="101"/>
    </location>
    <ligand>
        <name>Fe cation</name>
        <dbReference type="ChEBI" id="CHEBI:24875"/>
    </ligand>
</feature>
<protein>
    <submittedName>
        <fullName evidence="6">Redox-sensitive bicupin YhaK, pirin superfamily</fullName>
    </submittedName>
</protein>
<dbReference type="InterPro" id="IPR011051">
    <property type="entry name" value="RmlC_Cupin_sf"/>
</dbReference>
<dbReference type="AlphaFoldDB" id="A0A0M4CZ14"/>
<evidence type="ECO:0000259" key="4">
    <source>
        <dbReference type="Pfam" id="PF02678"/>
    </source>
</evidence>
<dbReference type="PANTHER" id="PTHR43212:SF3">
    <property type="entry name" value="QUERCETIN 2,3-DIOXYGENASE"/>
    <property type="match status" value="1"/>
</dbReference>
<dbReference type="Gene3D" id="2.60.120.10">
    <property type="entry name" value="Jelly Rolls"/>
    <property type="match status" value="2"/>
</dbReference>
<keyword evidence="7" id="KW-1185">Reference proteome</keyword>